<keyword evidence="3" id="KW-1185">Reference proteome</keyword>
<evidence type="ECO:0000256" key="1">
    <source>
        <dbReference type="SAM" id="MobiDB-lite"/>
    </source>
</evidence>
<comment type="caution">
    <text evidence="2">The sequence shown here is derived from an EMBL/GenBank/DDBJ whole genome shotgun (WGS) entry which is preliminary data.</text>
</comment>
<reference evidence="2 3" key="1">
    <citation type="submission" date="2018-04" db="EMBL/GenBank/DDBJ databases">
        <title>The genome of golden apple snail Pomacea canaliculata provides insight into stress tolerance and invasive adaptation.</title>
        <authorList>
            <person name="Liu C."/>
            <person name="Liu B."/>
            <person name="Ren Y."/>
            <person name="Zhang Y."/>
            <person name="Wang H."/>
            <person name="Li S."/>
            <person name="Jiang F."/>
            <person name="Yin L."/>
            <person name="Zhang G."/>
            <person name="Qian W."/>
            <person name="Fan W."/>
        </authorList>
    </citation>
    <scope>NUCLEOTIDE SEQUENCE [LARGE SCALE GENOMIC DNA]</scope>
    <source>
        <strain evidence="2">SZHN2017</strain>
        <tissue evidence="2">Muscle</tissue>
    </source>
</reference>
<dbReference type="Proteomes" id="UP000245119">
    <property type="component" value="Linkage Group LG5"/>
</dbReference>
<proteinExistence type="predicted"/>
<dbReference type="EMBL" id="PZQS01000005">
    <property type="protein sequence ID" value="PVD29567.1"/>
    <property type="molecule type" value="Genomic_DNA"/>
</dbReference>
<sequence length="74" mass="7696">MSSQAAVLHPHLSPPPSTPHCGSNENHKEPRGLDVLIAVAANDGTIVIVIVDRTSPAAASATRRHDNSGSLRPV</sequence>
<name>A0A2T7P811_POMCA</name>
<feature type="region of interest" description="Disordered" evidence="1">
    <location>
        <begin position="1"/>
        <end position="29"/>
    </location>
</feature>
<gene>
    <name evidence="2" type="ORF">C0Q70_08821</name>
</gene>
<organism evidence="2 3">
    <name type="scientific">Pomacea canaliculata</name>
    <name type="common">Golden apple snail</name>
    <dbReference type="NCBI Taxonomy" id="400727"/>
    <lineage>
        <taxon>Eukaryota</taxon>
        <taxon>Metazoa</taxon>
        <taxon>Spiralia</taxon>
        <taxon>Lophotrochozoa</taxon>
        <taxon>Mollusca</taxon>
        <taxon>Gastropoda</taxon>
        <taxon>Caenogastropoda</taxon>
        <taxon>Architaenioglossa</taxon>
        <taxon>Ampullarioidea</taxon>
        <taxon>Ampullariidae</taxon>
        <taxon>Pomacea</taxon>
    </lineage>
</organism>
<dbReference type="AlphaFoldDB" id="A0A2T7P811"/>
<accession>A0A2T7P811</accession>
<evidence type="ECO:0000313" key="2">
    <source>
        <dbReference type="EMBL" id="PVD29567.1"/>
    </source>
</evidence>
<evidence type="ECO:0000313" key="3">
    <source>
        <dbReference type="Proteomes" id="UP000245119"/>
    </source>
</evidence>
<protein>
    <submittedName>
        <fullName evidence="2">Uncharacterized protein</fullName>
    </submittedName>
</protein>
<feature type="region of interest" description="Disordered" evidence="1">
    <location>
        <begin position="54"/>
        <end position="74"/>
    </location>
</feature>